<dbReference type="PROSITE" id="PS51725">
    <property type="entry name" value="ABM"/>
    <property type="match status" value="1"/>
</dbReference>
<reference evidence="2" key="1">
    <citation type="submission" date="2023-10" db="EMBL/GenBank/DDBJ databases">
        <title>Development of a sustainable strategy for remediation of hydrocarbon-contaminated territories based on the waste exchange concept.</title>
        <authorList>
            <person name="Krivoruchko A."/>
        </authorList>
    </citation>
    <scope>NUCLEOTIDE SEQUENCE</scope>
    <source>
        <strain evidence="2">IEGM 68</strain>
    </source>
</reference>
<dbReference type="AlphaFoldDB" id="A0AAE4UVX1"/>
<name>A0AAE4UVX1_9NOCA</name>
<proteinExistence type="predicted"/>
<evidence type="ECO:0000313" key="2">
    <source>
        <dbReference type="EMBL" id="MDV7263925.1"/>
    </source>
</evidence>
<dbReference type="RefSeq" id="WP_317745670.1">
    <property type="nucleotide sequence ID" value="NZ_JAWLUP010000006.1"/>
</dbReference>
<organism evidence="2 3">
    <name type="scientific">Rhodococcus oxybenzonivorans</name>
    <dbReference type="NCBI Taxonomy" id="1990687"/>
    <lineage>
        <taxon>Bacteria</taxon>
        <taxon>Bacillati</taxon>
        <taxon>Actinomycetota</taxon>
        <taxon>Actinomycetes</taxon>
        <taxon>Mycobacteriales</taxon>
        <taxon>Nocardiaceae</taxon>
        <taxon>Rhodococcus</taxon>
    </lineage>
</organism>
<dbReference type="SUPFAM" id="SSF54909">
    <property type="entry name" value="Dimeric alpha+beta barrel"/>
    <property type="match status" value="1"/>
</dbReference>
<dbReference type="InterPro" id="IPR007138">
    <property type="entry name" value="ABM_dom"/>
</dbReference>
<evidence type="ECO:0000259" key="1">
    <source>
        <dbReference type="PROSITE" id="PS51725"/>
    </source>
</evidence>
<sequence>MVRELAQIDVDPGTADTFEAAVGKAVALFDAAEGCTGVRLHRSVEVPNRYWLIVQWSTIGHHTEFRNTPAFEDWRALVGEFFVSSPVVEHLDQAALGF</sequence>
<keyword evidence="2" id="KW-0503">Monooxygenase</keyword>
<feature type="domain" description="ABM" evidence="1">
    <location>
        <begin position="2"/>
        <end position="91"/>
    </location>
</feature>
<dbReference type="InterPro" id="IPR011008">
    <property type="entry name" value="Dimeric_a/b-barrel"/>
</dbReference>
<protein>
    <submittedName>
        <fullName evidence="2">Antibiotic biosynthesis monooxygenase family protein</fullName>
    </submittedName>
</protein>
<dbReference type="Proteomes" id="UP001185863">
    <property type="component" value="Unassembled WGS sequence"/>
</dbReference>
<dbReference type="EMBL" id="JAWLUP010000006">
    <property type="protein sequence ID" value="MDV7263925.1"/>
    <property type="molecule type" value="Genomic_DNA"/>
</dbReference>
<accession>A0AAE4UVX1</accession>
<evidence type="ECO:0000313" key="3">
    <source>
        <dbReference type="Proteomes" id="UP001185863"/>
    </source>
</evidence>
<dbReference type="Gene3D" id="3.30.70.100">
    <property type="match status" value="1"/>
</dbReference>
<comment type="caution">
    <text evidence="2">The sequence shown here is derived from an EMBL/GenBank/DDBJ whole genome shotgun (WGS) entry which is preliminary data.</text>
</comment>
<dbReference type="GO" id="GO:0004497">
    <property type="term" value="F:monooxygenase activity"/>
    <property type="evidence" value="ECO:0007669"/>
    <property type="project" value="UniProtKB-KW"/>
</dbReference>
<gene>
    <name evidence="2" type="ORF">R4315_05045</name>
</gene>
<keyword evidence="2" id="KW-0560">Oxidoreductase</keyword>
<dbReference type="Pfam" id="PF03992">
    <property type="entry name" value="ABM"/>
    <property type="match status" value="1"/>
</dbReference>